<evidence type="ECO:0000259" key="3">
    <source>
        <dbReference type="Pfam" id="PF23357"/>
    </source>
</evidence>
<dbReference type="Pfam" id="PF23357">
    <property type="entry name" value="DUF7088"/>
    <property type="match status" value="1"/>
</dbReference>
<sequence length="618" mass="67575">MSPLLRRPFLYLALVALIFAYVALALASSHWLRLRRVDLTADQLYTLTPGTVQIIDGLHRPLQLTLYFSAHATRDLPQLRSYAQRVRELLEEMTARSHGRIRLAVVDPLPYSDEEASAEGSGLSSSRLGGNGERVFFGLVGTTAVPGKSGDAPTAARTLVIPFFDPARETFLEYDVAKLLYALDQDRKPRIGILSSLPVLGDPASGVAPWVALDRLTSQFELVPVDAERLTRVDPGLAALLVIHPKHLGEAALYAIDQYVLGGGRIAVFVDPYAELDPAPASADGHAQASDLSRLFAAWGVAYAPDEIVLDRARALAIELGGVNLSHPAMLGLGVQELNHDDAITASLQRINVSTTGSFDLRPEAQTRLLPLIQSSGEAERVPRKRVLEAVNDPAALLRDYHPEDTHDVIAARLRGPMASAFPERAKDPGHRAFAQAEVLLVADTDLLSDRLWVESQSFLGQTTFSAFANNGDFLANLVDNLSGSSALLSIRSRSAALRPFTRVQALQAAADYRVLQKKQELERELAETRLRLEKLQQERGSGGAPGRASEELGAFLKRRLEINDELRDVQHRLNAQIDALGAQLKFIDIVLVPALVALLGLVHGWRRHRPRRRLPGG</sequence>
<feature type="domain" description="ABC-type uncharacterised transport system" evidence="2">
    <location>
        <begin position="188"/>
        <end position="477"/>
    </location>
</feature>
<accession>A0A2Z6E3K0</accession>
<protein>
    <submittedName>
        <fullName evidence="4">Gliding motility protein GldG</fullName>
    </submittedName>
</protein>
<gene>
    <name evidence="4" type="ORF">ALSL_0981</name>
</gene>
<dbReference type="AlphaFoldDB" id="A0A2Z6E3K0"/>
<dbReference type="Proteomes" id="UP000270530">
    <property type="component" value="Chromosome"/>
</dbReference>
<dbReference type="OrthoDB" id="9777219at2"/>
<keyword evidence="1" id="KW-0812">Transmembrane</keyword>
<dbReference type="InterPro" id="IPR055396">
    <property type="entry name" value="DUF7088"/>
</dbReference>
<evidence type="ECO:0000256" key="1">
    <source>
        <dbReference type="SAM" id="Phobius"/>
    </source>
</evidence>
<reference evidence="5" key="1">
    <citation type="submission" date="2018-04" db="EMBL/GenBank/DDBJ databases">
        <authorList>
            <person name="Watanabe M."/>
            <person name="Kojima H."/>
        </authorList>
    </citation>
    <scope>NUCLEOTIDE SEQUENCE [LARGE SCALE GENOMIC DNA]</scope>
    <source>
        <strain evidence="5">Dysh456</strain>
    </source>
</reference>
<proteinExistence type="predicted"/>
<dbReference type="Pfam" id="PF09822">
    <property type="entry name" value="ABC_transp_aux"/>
    <property type="match status" value="1"/>
</dbReference>
<name>A0A2Z6E3K0_9GAMM</name>
<dbReference type="InterPro" id="IPR019196">
    <property type="entry name" value="ABC_transp_unknown"/>
</dbReference>
<organism evidence="4 5">
    <name type="scientific">Aerosticca soli</name>
    <dbReference type="NCBI Taxonomy" id="2010829"/>
    <lineage>
        <taxon>Bacteria</taxon>
        <taxon>Pseudomonadati</taxon>
        <taxon>Pseudomonadota</taxon>
        <taxon>Gammaproteobacteria</taxon>
        <taxon>Lysobacterales</taxon>
        <taxon>Rhodanobacteraceae</taxon>
        <taxon>Aerosticca</taxon>
    </lineage>
</organism>
<dbReference type="RefSeq" id="WP_126536971.1">
    <property type="nucleotide sequence ID" value="NZ_AP018560.1"/>
</dbReference>
<evidence type="ECO:0000313" key="5">
    <source>
        <dbReference type="Proteomes" id="UP000270530"/>
    </source>
</evidence>
<feature type="domain" description="DUF7088" evidence="3">
    <location>
        <begin position="41"/>
        <end position="141"/>
    </location>
</feature>
<dbReference type="EMBL" id="AP018560">
    <property type="protein sequence ID" value="BBD79645.1"/>
    <property type="molecule type" value="Genomic_DNA"/>
</dbReference>
<keyword evidence="1" id="KW-0472">Membrane</keyword>
<dbReference type="KEGG" id="rbd:ALSL_0981"/>
<evidence type="ECO:0000259" key="2">
    <source>
        <dbReference type="Pfam" id="PF09822"/>
    </source>
</evidence>
<keyword evidence="1" id="KW-1133">Transmembrane helix</keyword>
<reference evidence="5" key="2">
    <citation type="submission" date="2018-06" db="EMBL/GenBank/DDBJ databases">
        <title>Genome sequence of Rhodanobacteraceae bacterium strain Dysh456.</title>
        <authorList>
            <person name="Fukui M."/>
        </authorList>
    </citation>
    <scope>NUCLEOTIDE SEQUENCE [LARGE SCALE GENOMIC DNA]</scope>
    <source>
        <strain evidence="5">Dysh456</strain>
    </source>
</reference>
<feature type="transmembrane region" description="Helical" evidence="1">
    <location>
        <begin position="587"/>
        <end position="606"/>
    </location>
</feature>
<evidence type="ECO:0000313" key="4">
    <source>
        <dbReference type="EMBL" id="BBD79645.1"/>
    </source>
</evidence>
<keyword evidence="5" id="KW-1185">Reference proteome</keyword>